<evidence type="ECO:0000313" key="1">
    <source>
        <dbReference type="EMBL" id="MFC2946961.1"/>
    </source>
</evidence>
<dbReference type="EMBL" id="JBHRRZ010000002">
    <property type="protein sequence ID" value="MFC2946961.1"/>
    <property type="molecule type" value="Genomic_DNA"/>
</dbReference>
<comment type="caution">
    <text evidence="1">The sequence shown here is derived from an EMBL/GenBank/DDBJ whole genome shotgun (WGS) entry which is preliminary data.</text>
</comment>
<dbReference type="Proteomes" id="UP001595387">
    <property type="component" value="Unassembled WGS sequence"/>
</dbReference>
<keyword evidence="2" id="KW-1185">Reference proteome</keyword>
<proteinExistence type="predicted"/>
<gene>
    <name evidence="1" type="ORF">ACFODW_01090</name>
</gene>
<organism evidence="1 2">
    <name type="scientific">Virgibacillus sediminis</name>
    <dbReference type="NCBI Taxonomy" id="202260"/>
    <lineage>
        <taxon>Bacteria</taxon>
        <taxon>Bacillati</taxon>
        <taxon>Bacillota</taxon>
        <taxon>Bacilli</taxon>
        <taxon>Bacillales</taxon>
        <taxon>Bacillaceae</taxon>
        <taxon>Virgibacillus</taxon>
    </lineage>
</organism>
<protein>
    <submittedName>
        <fullName evidence="1">Uncharacterized protein</fullName>
    </submittedName>
</protein>
<reference evidence="2" key="1">
    <citation type="journal article" date="2019" name="Int. J. Syst. Evol. Microbiol.">
        <title>The Global Catalogue of Microorganisms (GCM) 10K type strain sequencing project: providing services to taxonomists for standard genome sequencing and annotation.</title>
        <authorList>
            <consortium name="The Broad Institute Genomics Platform"/>
            <consortium name="The Broad Institute Genome Sequencing Center for Infectious Disease"/>
            <person name="Wu L."/>
            <person name="Ma J."/>
        </authorList>
    </citation>
    <scope>NUCLEOTIDE SEQUENCE [LARGE SCALE GENOMIC DNA]</scope>
    <source>
        <strain evidence="2">KCTC 13193</strain>
    </source>
</reference>
<evidence type="ECO:0000313" key="2">
    <source>
        <dbReference type="Proteomes" id="UP001595387"/>
    </source>
</evidence>
<sequence length="185" mass="20696">MAKVISKVVLAAGIVTIITGLVLAYQMAKTQAGMRPGPSETEFMINWHAFFQFFHQFFTNGMILIGLSEGIRLLQGIYEKKSSGVMPVFYGRKGAKIPGEEGESEVMNDAAWEPAEEDIIKIYELYQGEAILELLRSPVLHHCAVKLQREEGPVMKVVDVSGPEAKETDSSETESRVREWYRNLA</sequence>
<name>A0ABV7A1Z7_9BACI</name>
<dbReference type="RefSeq" id="WP_390301638.1">
    <property type="nucleotide sequence ID" value="NZ_JBHRRZ010000002.1"/>
</dbReference>
<accession>A0ABV7A1Z7</accession>